<keyword evidence="8" id="KW-1185">Reference proteome</keyword>
<dbReference type="CDD" id="cd15831">
    <property type="entry name" value="BTAD"/>
    <property type="match status" value="1"/>
</dbReference>
<dbReference type="SMART" id="SM00862">
    <property type="entry name" value="Trans_reg_C"/>
    <property type="match status" value="1"/>
</dbReference>
<dbReference type="GO" id="GO:0006355">
    <property type="term" value="P:regulation of DNA-templated transcription"/>
    <property type="evidence" value="ECO:0007669"/>
    <property type="project" value="InterPro"/>
</dbReference>
<evidence type="ECO:0000313" key="8">
    <source>
        <dbReference type="Proteomes" id="UP000292003"/>
    </source>
</evidence>
<dbReference type="InterPro" id="IPR027417">
    <property type="entry name" value="P-loop_NTPase"/>
</dbReference>
<feature type="DNA-binding region" description="OmpR/PhoB-type" evidence="5">
    <location>
        <begin position="1"/>
        <end position="93"/>
    </location>
</feature>
<evidence type="ECO:0000256" key="4">
    <source>
        <dbReference type="ARBA" id="ARBA00023163"/>
    </source>
</evidence>
<dbReference type="SMART" id="SM01043">
    <property type="entry name" value="BTAD"/>
    <property type="match status" value="1"/>
</dbReference>
<dbReference type="GO" id="GO:0043531">
    <property type="term" value="F:ADP binding"/>
    <property type="evidence" value="ECO:0007669"/>
    <property type="project" value="InterPro"/>
</dbReference>
<dbReference type="InterPro" id="IPR011990">
    <property type="entry name" value="TPR-like_helical_dom_sf"/>
</dbReference>
<dbReference type="SUPFAM" id="SSF46894">
    <property type="entry name" value="C-terminal effector domain of the bipartite response regulators"/>
    <property type="match status" value="1"/>
</dbReference>
<dbReference type="EMBL" id="SFCC01000015">
    <property type="protein sequence ID" value="RZQ60821.1"/>
    <property type="molecule type" value="Genomic_DNA"/>
</dbReference>
<dbReference type="Gene3D" id="1.10.10.10">
    <property type="entry name" value="Winged helix-like DNA-binding domain superfamily/Winged helix DNA-binding domain"/>
    <property type="match status" value="1"/>
</dbReference>
<dbReference type="InterPro" id="IPR058852">
    <property type="entry name" value="HTH_77"/>
</dbReference>
<dbReference type="GO" id="GO:0000160">
    <property type="term" value="P:phosphorelay signal transduction system"/>
    <property type="evidence" value="ECO:0007669"/>
    <property type="project" value="InterPro"/>
</dbReference>
<proteinExistence type="inferred from homology"/>
<dbReference type="Gene3D" id="1.25.40.10">
    <property type="entry name" value="Tetratricopeptide repeat domain"/>
    <property type="match status" value="2"/>
</dbReference>
<evidence type="ECO:0000256" key="1">
    <source>
        <dbReference type="ARBA" id="ARBA00005820"/>
    </source>
</evidence>
<dbReference type="InterPro" id="IPR003593">
    <property type="entry name" value="AAA+_ATPase"/>
</dbReference>
<dbReference type="SUPFAM" id="SSF48452">
    <property type="entry name" value="TPR-like"/>
    <property type="match status" value="1"/>
</dbReference>
<evidence type="ECO:0000313" key="7">
    <source>
        <dbReference type="EMBL" id="RZQ60821.1"/>
    </source>
</evidence>
<dbReference type="OrthoDB" id="9812579at2"/>
<dbReference type="InterPro" id="IPR001867">
    <property type="entry name" value="OmpR/PhoB-type_DNA-bd"/>
</dbReference>
<keyword evidence="4" id="KW-0804">Transcription</keyword>
<dbReference type="Pfam" id="PF00486">
    <property type="entry name" value="Trans_reg_C"/>
    <property type="match status" value="1"/>
</dbReference>
<dbReference type="InterPro" id="IPR016032">
    <property type="entry name" value="Sig_transdc_resp-reg_C-effctor"/>
</dbReference>
<dbReference type="InterPro" id="IPR005158">
    <property type="entry name" value="BTAD"/>
</dbReference>
<dbReference type="PROSITE" id="PS51755">
    <property type="entry name" value="OMPR_PHOB"/>
    <property type="match status" value="1"/>
</dbReference>
<dbReference type="Pfam" id="PF03704">
    <property type="entry name" value="BTAD"/>
    <property type="match status" value="1"/>
</dbReference>
<evidence type="ECO:0000259" key="6">
    <source>
        <dbReference type="PROSITE" id="PS51755"/>
    </source>
</evidence>
<comment type="similarity">
    <text evidence="1">Belongs to the AfsR/DnrI/RedD regulatory family.</text>
</comment>
<dbReference type="InterPro" id="IPR036388">
    <property type="entry name" value="WH-like_DNA-bd_sf"/>
</dbReference>
<accession>A0A4Q7J0F5</accession>
<evidence type="ECO:0000256" key="2">
    <source>
        <dbReference type="ARBA" id="ARBA00023015"/>
    </source>
</evidence>
<dbReference type="InterPro" id="IPR049945">
    <property type="entry name" value="AAA_22"/>
</dbReference>
<reference evidence="7 8" key="1">
    <citation type="submission" date="2019-02" db="EMBL/GenBank/DDBJ databases">
        <title>Draft genome sequence of Amycolatopsis sp. 8-3EHSu isolated from roots of Suaeda maritima.</title>
        <authorList>
            <person name="Duangmal K."/>
            <person name="Chantavorakit T."/>
        </authorList>
    </citation>
    <scope>NUCLEOTIDE SEQUENCE [LARGE SCALE GENOMIC DNA]</scope>
    <source>
        <strain evidence="7 8">8-3EHSu</strain>
    </source>
</reference>
<comment type="caution">
    <text evidence="7">The sequence shown here is derived from an EMBL/GenBank/DDBJ whole genome shotgun (WGS) entry which is preliminary data.</text>
</comment>
<sequence length="924" mass="100295">MGTGFEFRILGPLEVLADGVPVEIAARQRVLLASLLLDANRTLSMDALITRLWDDAAPPGARNTVQNLVLRLRKALGPDNPVRTRPEGYLIEVGDDELDLRRFTDAVDGAKEALAAGDTDGAAAGLRAALALWRGDPLTDVPSEQLHRDQVPALTELRLAALELRIDTDLELGRHADVLPELRELTATHPLRERFWAQRVLALYRAGRQADALAAYREVSRLLADGLGIDPGAELRELHQRILAADPGLTTRAEPVDRRHGNLPSELTTFVGRQRELARARQLLDDGRLVTLTGPGGVGKTTLALRVARQLAGTTPDGVRLVDLSTVDEPGPLTRTVAEALGTCDRSGDVDLLIEHLTGRRLLLVLDNCEHVLPPVTALVLRLLRATPGLRVLATSRQRLGLPGEQVLRVPPLPEDEAVRLLSLRGAAATGDFQLTERSRDTAARLCQALDGIPLAIELAAVQLTALSLDDILGRLDDRFHLLTGYDLPAGPSHHRTLRHVVDWSHELCSPSEQLLWARLSVLAGFDLAAAERICADAELPAGAVTAHLVNLVNKSIVVADTRDGPARYRMLETIREYGTQRLAEQGRAAEFRRRHREYFHRMAATAVSENLGSSREVEWQARLERELPNLRLAMEIGEDEPPAQALAALEIATNITRCCFYSGNMNEGRHWLAHALACGPVLPPRPRAEALALQAYLATMQGDQDEAEALLAQATELAGAEAGATLLFGQGVYALCAHADPASLGLLTRAREGFTANDAPGDAHMALIFETIAAVFLGDRDTAERATAVCLAEAEARQAAWARSWGRWCVGLSHIWHGNPADAEPLLRKGLVEQRDIGDRWGPAWGLSALAWAAAATGRPERAARLLGAAQRLRERAGVRLIGLFREAHVTTERQLSGALGRDAYLAAFREGLDAEDGISLAL</sequence>
<dbReference type="Gene3D" id="3.40.50.300">
    <property type="entry name" value="P-loop containing nucleotide triphosphate hydrolases"/>
    <property type="match status" value="1"/>
</dbReference>
<dbReference type="PANTHER" id="PTHR47691:SF3">
    <property type="entry name" value="HTH-TYPE TRANSCRIPTIONAL REGULATOR RV0890C-RELATED"/>
    <property type="match status" value="1"/>
</dbReference>
<dbReference type="PRINTS" id="PR00364">
    <property type="entry name" value="DISEASERSIST"/>
</dbReference>
<gene>
    <name evidence="7" type="ORF">EWH70_27350</name>
</gene>
<feature type="domain" description="OmpR/PhoB-type" evidence="6">
    <location>
        <begin position="1"/>
        <end position="93"/>
    </location>
</feature>
<dbReference type="FunFam" id="1.25.40.10:FF:000222">
    <property type="entry name" value="SARP family transcriptional regulator"/>
    <property type="match status" value="1"/>
</dbReference>
<dbReference type="Pfam" id="PF25872">
    <property type="entry name" value="HTH_77"/>
    <property type="match status" value="1"/>
</dbReference>
<dbReference type="Pfam" id="PF13401">
    <property type="entry name" value="AAA_22"/>
    <property type="match status" value="1"/>
</dbReference>
<dbReference type="SMART" id="SM00382">
    <property type="entry name" value="AAA"/>
    <property type="match status" value="1"/>
</dbReference>
<dbReference type="SUPFAM" id="SSF52540">
    <property type="entry name" value="P-loop containing nucleoside triphosphate hydrolases"/>
    <property type="match status" value="1"/>
</dbReference>
<name>A0A4Q7J0F5_9PSEU</name>
<dbReference type="RefSeq" id="WP_130478394.1">
    <property type="nucleotide sequence ID" value="NZ_SFCC01000015.1"/>
</dbReference>
<evidence type="ECO:0000256" key="5">
    <source>
        <dbReference type="PROSITE-ProRule" id="PRU01091"/>
    </source>
</evidence>
<evidence type="ECO:0000256" key="3">
    <source>
        <dbReference type="ARBA" id="ARBA00023125"/>
    </source>
</evidence>
<dbReference type="Proteomes" id="UP000292003">
    <property type="component" value="Unassembled WGS sequence"/>
</dbReference>
<dbReference type="PANTHER" id="PTHR47691">
    <property type="entry name" value="REGULATOR-RELATED"/>
    <property type="match status" value="1"/>
</dbReference>
<keyword evidence="3 5" id="KW-0238">DNA-binding</keyword>
<dbReference type="GO" id="GO:0003677">
    <property type="term" value="F:DNA binding"/>
    <property type="evidence" value="ECO:0007669"/>
    <property type="project" value="UniProtKB-UniRule"/>
</dbReference>
<dbReference type="AlphaFoldDB" id="A0A4Q7J0F5"/>
<keyword evidence="2" id="KW-0805">Transcription regulation</keyword>
<organism evidence="7 8">
    <name type="scientific">Amycolatopsis suaedae</name>
    <dbReference type="NCBI Taxonomy" id="2510978"/>
    <lineage>
        <taxon>Bacteria</taxon>
        <taxon>Bacillati</taxon>
        <taxon>Actinomycetota</taxon>
        <taxon>Actinomycetes</taxon>
        <taxon>Pseudonocardiales</taxon>
        <taxon>Pseudonocardiaceae</taxon>
        <taxon>Amycolatopsis</taxon>
    </lineage>
</organism>
<protein>
    <submittedName>
        <fullName evidence="7">Helix-turn-helix domain-containing protein</fullName>
    </submittedName>
</protein>